<dbReference type="InterPro" id="IPR023213">
    <property type="entry name" value="CAT-like_dom_sf"/>
</dbReference>
<accession>A0A4S4EPA9</accession>
<keyword evidence="2" id="KW-0808">Transferase</keyword>
<comment type="caution">
    <text evidence="4">The sequence shown here is derived from an EMBL/GenBank/DDBJ whole genome shotgun (WGS) entry which is preliminary data.</text>
</comment>
<dbReference type="PANTHER" id="PTHR31623:SF83">
    <property type="entry name" value="ACETYL-COA-BENZYLALCOHOL ACETYLTRANSFERASE-LIKE"/>
    <property type="match status" value="1"/>
</dbReference>
<protein>
    <submittedName>
        <fullName evidence="4">Uncharacterized protein</fullName>
    </submittedName>
</protein>
<evidence type="ECO:0000256" key="3">
    <source>
        <dbReference type="ARBA" id="ARBA00023315"/>
    </source>
</evidence>
<proteinExistence type="inferred from homology"/>
<name>A0A4S4EPA9_CAMSN</name>
<dbReference type="AlphaFoldDB" id="A0A4S4EPA9"/>
<evidence type="ECO:0000313" key="4">
    <source>
        <dbReference type="EMBL" id="THG18114.1"/>
    </source>
</evidence>
<dbReference type="Pfam" id="PF02458">
    <property type="entry name" value="Transferase"/>
    <property type="match status" value="2"/>
</dbReference>
<evidence type="ECO:0000256" key="2">
    <source>
        <dbReference type="ARBA" id="ARBA00022679"/>
    </source>
</evidence>
<dbReference type="Gene3D" id="3.30.559.10">
    <property type="entry name" value="Chloramphenicol acetyltransferase-like domain"/>
    <property type="match status" value="3"/>
</dbReference>
<sequence length="554" mass="62167">MASLPFMITRNLENLMKMKVEIISSKFIKPSLPTPPTHRKYKLSFFDQLAPPAYPGIVFFFLSNDKNHEAQAENDNVKWLKQLEKSLSDILVHFYPLAGKYVKEDLLVDCNDQGVEVFEARVHNISLAELVHGRPELVDSFAPTAMAMASSNPSPVAAIQISTFEQGGFAVGMRISHKIIDGFTQATFIKEWAIASKEGIEKAMWPSFELGSLFPARELSDLKPHPRRDQGVKKLVAKRFVLDAATISTLKAKVVGVSLDLIPTKSSSSESGTPPKRQPSRILVVTALIWRTLIDIARAKHGYLRPSVLSLSMDLRERTGLQPPKNPFGNLFTHSTARFMAEENKMELHDLVFLLKEAINKTSEDYANVQHGDDIYSMLINHYNENGADKPSNADFFYFSSLRKFSCYEVDFGWGQPAWVTTTSKPVELISLMDTKCGEGIEVSMTLNEDDMREFECHPDIVALSSAEILTRALPKDSLRKFSCYEVDFGWGQPAWVTTTSKPVELISLMDTKCGEGIEVSMTLNEDDMREFECHPDIVELSSAEILTRALPKE</sequence>
<dbReference type="PANTHER" id="PTHR31623">
    <property type="entry name" value="F21J9.9"/>
    <property type="match status" value="1"/>
</dbReference>
<reference evidence="4 5" key="1">
    <citation type="journal article" date="2018" name="Proc. Natl. Acad. Sci. U.S.A.">
        <title>Draft genome sequence of Camellia sinensis var. sinensis provides insights into the evolution of the tea genome and tea quality.</title>
        <authorList>
            <person name="Wei C."/>
            <person name="Yang H."/>
            <person name="Wang S."/>
            <person name="Zhao J."/>
            <person name="Liu C."/>
            <person name="Gao L."/>
            <person name="Xia E."/>
            <person name="Lu Y."/>
            <person name="Tai Y."/>
            <person name="She G."/>
            <person name="Sun J."/>
            <person name="Cao H."/>
            <person name="Tong W."/>
            <person name="Gao Q."/>
            <person name="Li Y."/>
            <person name="Deng W."/>
            <person name="Jiang X."/>
            <person name="Wang W."/>
            <person name="Chen Q."/>
            <person name="Zhang S."/>
            <person name="Li H."/>
            <person name="Wu J."/>
            <person name="Wang P."/>
            <person name="Li P."/>
            <person name="Shi C."/>
            <person name="Zheng F."/>
            <person name="Jian J."/>
            <person name="Huang B."/>
            <person name="Shan D."/>
            <person name="Shi M."/>
            <person name="Fang C."/>
            <person name="Yue Y."/>
            <person name="Li F."/>
            <person name="Li D."/>
            <person name="Wei S."/>
            <person name="Han B."/>
            <person name="Jiang C."/>
            <person name="Yin Y."/>
            <person name="Xia T."/>
            <person name="Zhang Z."/>
            <person name="Bennetzen J.L."/>
            <person name="Zhao S."/>
            <person name="Wan X."/>
        </authorList>
    </citation>
    <scope>NUCLEOTIDE SEQUENCE [LARGE SCALE GENOMIC DNA]</scope>
    <source>
        <strain evidence="5">cv. Shuchazao</strain>
        <tissue evidence="4">Leaf</tissue>
    </source>
</reference>
<organism evidence="4 5">
    <name type="scientific">Camellia sinensis var. sinensis</name>
    <name type="common">China tea</name>
    <dbReference type="NCBI Taxonomy" id="542762"/>
    <lineage>
        <taxon>Eukaryota</taxon>
        <taxon>Viridiplantae</taxon>
        <taxon>Streptophyta</taxon>
        <taxon>Embryophyta</taxon>
        <taxon>Tracheophyta</taxon>
        <taxon>Spermatophyta</taxon>
        <taxon>Magnoliopsida</taxon>
        <taxon>eudicotyledons</taxon>
        <taxon>Gunneridae</taxon>
        <taxon>Pentapetalae</taxon>
        <taxon>asterids</taxon>
        <taxon>Ericales</taxon>
        <taxon>Theaceae</taxon>
        <taxon>Camellia</taxon>
    </lineage>
</organism>
<comment type="similarity">
    <text evidence="1">Belongs to the plant acyltransferase family.</text>
</comment>
<dbReference type="STRING" id="542762.A0A4S4EPA9"/>
<keyword evidence="5" id="KW-1185">Reference proteome</keyword>
<evidence type="ECO:0000256" key="1">
    <source>
        <dbReference type="ARBA" id="ARBA00009861"/>
    </source>
</evidence>
<keyword evidence="3" id="KW-0012">Acyltransferase</keyword>
<dbReference type="GO" id="GO:0016746">
    <property type="term" value="F:acyltransferase activity"/>
    <property type="evidence" value="ECO:0007669"/>
    <property type="project" value="UniProtKB-KW"/>
</dbReference>
<evidence type="ECO:0000313" key="5">
    <source>
        <dbReference type="Proteomes" id="UP000306102"/>
    </source>
</evidence>
<gene>
    <name evidence="4" type="ORF">TEA_001639</name>
</gene>
<dbReference type="Proteomes" id="UP000306102">
    <property type="component" value="Unassembled WGS sequence"/>
</dbReference>
<dbReference type="EMBL" id="SDRB02003244">
    <property type="protein sequence ID" value="THG18114.1"/>
    <property type="molecule type" value="Genomic_DNA"/>
</dbReference>